<feature type="domain" description="ABC3 transporter permease C-terminal" evidence="7">
    <location>
        <begin position="665"/>
        <end position="778"/>
    </location>
</feature>
<evidence type="ECO:0000256" key="3">
    <source>
        <dbReference type="ARBA" id="ARBA00022692"/>
    </source>
</evidence>
<dbReference type="GO" id="GO:0022857">
    <property type="term" value="F:transmembrane transporter activity"/>
    <property type="evidence" value="ECO:0007669"/>
    <property type="project" value="TreeGrafter"/>
</dbReference>
<keyword evidence="2" id="KW-1003">Cell membrane</keyword>
<proteinExistence type="predicted"/>
<feature type="domain" description="ABC3 transporter permease C-terminal" evidence="7">
    <location>
        <begin position="282"/>
        <end position="398"/>
    </location>
</feature>
<feature type="transmembrane region" description="Helical" evidence="6">
    <location>
        <begin position="20"/>
        <end position="41"/>
    </location>
</feature>
<dbReference type="EMBL" id="QKZU01000006">
    <property type="protein sequence ID" value="PZX57696.1"/>
    <property type="molecule type" value="Genomic_DNA"/>
</dbReference>
<evidence type="ECO:0000256" key="4">
    <source>
        <dbReference type="ARBA" id="ARBA00022989"/>
    </source>
</evidence>
<dbReference type="PANTHER" id="PTHR30572:SF18">
    <property type="entry name" value="ABC-TYPE MACROLIDE FAMILY EXPORT SYSTEM PERMEASE COMPONENT 2"/>
    <property type="match status" value="1"/>
</dbReference>
<dbReference type="Pfam" id="PF12704">
    <property type="entry name" value="MacB_PCD"/>
    <property type="match status" value="2"/>
</dbReference>
<feature type="transmembrane region" description="Helical" evidence="6">
    <location>
        <begin position="418"/>
        <end position="437"/>
    </location>
</feature>
<keyword evidence="4 6" id="KW-1133">Transmembrane helix</keyword>
<evidence type="ECO:0000256" key="6">
    <source>
        <dbReference type="SAM" id="Phobius"/>
    </source>
</evidence>
<evidence type="ECO:0000313" key="9">
    <source>
        <dbReference type="EMBL" id="PZX57696.1"/>
    </source>
</evidence>
<evidence type="ECO:0000313" key="12">
    <source>
        <dbReference type="Proteomes" id="UP000321927"/>
    </source>
</evidence>
<dbReference type="InterPro" id="IPR003838">
    <property type="entry name" value="ABC3_permease_C"/>
</dbReference>
<feature type="domain" description="MacB-like periplasmic core" evidence="8">
    <location>
        <begin position="21"/>
        <end position="235"/>
    </location>
</feature>
<evidence type="ECO:0000259" key="8">
    <source>
        <dbReference type="Pfam" id="PF12704"/>
    </source>
</evidence>
<feature type="transmembrane region" description="Helical" evidence="6">
    <location>
        <begin position="370"/>
        <end position="397"/>
    </location>
</feature>
<evidence type="ECO:0000259" key="7">
    <source>
        <dbReference type="Pfam" id="PF02687"/>
    </source>
</evidence>
<dbReference type="GO" id="GO:0005886">
    <property type="term" value="C:plasma membrane"/>
    <property type="evidence" value="ECO:0007669"/>
    <property type="project" value="UniProtKB-SubCell"/>
</dbReference>
<feature type="transmembrane region" description="Helical" evidence="6">
    <location>
        <begin position="715"/>
        <end position="734"/>
    </location>
</feature>
<dbReference type="Pfam" id="PF02687">
    <property type="entry name" value="FtsX"/>
    <property type="match status" value="2"/>
</dbReference>
<feature type="transmembrane region" description="Helical" evidence="6">
    <location>
        <begin position="323"/>
        <end position="350"/>
    </location>
</feature>
<comment type="subcellular location">
    <subcellularLocation>
        <location evidence="1">Cell membrane</location>
        <topology evidence="1">Multi-pass membrane protein</topology>
    </subcellularLocation>
</comment>
<evidence type="ECO:0000256" key="2">
    <source>
        <dbReference type="ARBA" id="ARBA00022475"/>
    </source>
</evidence>
<evidence type="ECO:0000313" key="11">
    <source>
        <dbReference type="Proteomes" id="UP000249115"/>
    </source>
</evidence>
<feature type="transmembrane region" description="Helical" evidence="6">
    <location>
        <begin position="663"/>
        <end position="688"/>
    </location>
</feature>
<dbReference type="Proteomes" id="UP000321927">
    <property type="component" value="Unassembled WGS sequence"/>
</dbReference>
<keyword evidence="12" id="KW-1185">Reference proteome</keyword>
<evidence type="ECO:0000256" key="5">
    <source>
        <dbReference type="ARBA" id="ARBA00023136"/>
    </source>
</evidence>
<dbReference type="PANTHER" id="PTHR30572">
    <property type="entry name" value="MEMBRANE COMPONENT OF TRANSPORTER-RELATED"/>
    <property type="match status" value="1"/>
</dbReference>
<accession>A0A2W7REZ9</accession>
<dbReference type="InterPro" id="IPR050250">
    <property type="entry name" value="Macrolide_Exporter_MacB"/>
</dbReference>
<dbReference type="InterPro" id="IPR025857">
    <property type="entry name" value="MacB_PCD"/>
</dbReference>
<dbReference type="OrthoDB" id="5933722at2"/>
<dbReference type="AlphaFoldDB" id="A0A2W7REZ9"/>
<keyword evidence="5 6" id="KW-0472">Membrane</keyword>
<feature type="domain" description="MacB-like periplasmic core" evidence="8">
    <location>
        <begin position="427"/>
        <end position="616"/>
    </location>
</feature>
<dbReference type="EMBL" id="VORV01000003">
    <property type="protein sequence ID" value="TXD78966.1"/>
    <property type="molecule type" value="Genomic_DNA"/>
</dbReference>
<protein>
    <submittedName>
        <fullName evidence="10">FtsX-like permease family protein</fullName>
    </submittedName>
    <submittedName>
        <fullName evidence="9">MacB-like protein</fullName>
    </submittedName>
</protein>
<reference evidence="10 12" key="2">
    <citation type="submission" date="2019-08" db="EMBL/GenBank/DDBJ databases">
        <title>Genome of Algoriphagus ratkowskyi IC026.</title>
        <authorList>
            <person name="Bowman J.P."/>
        </authorList>
    </citation>
    <scope>NUCLEOTIDE SEQUENCE [LARGE SCALE GENOMIC DNA]</scope>
    <source>
        <strain evidence="10 12">IC026</strain>
    </source>
</reference>
<feature type="transmembrane region" description="Helical" evidence="6">
    <location>
        <begin position="279"/>
        <end position="298"/>
    </location>
</feature>
<comment type="caution">
    <text evidence="9">The sequence shown here is derived from an EMBL/GenBank/DDBJ whole genome shotgun (WGS) entry which is preliminary data.</text>
</comment>
<evidence type="ECO:0000256" key="1">
    <source>
        <dbReference type="ARBA" id="ARBA00004651"/>
    </source>
</evidence>
<keyword evidence="3 6" id="KW-0812">Transmembrane</keyword>
<sequence>MLKNYIKIAWRNIVRSKSYAFINIGGLGIGMASAILILLWIQNETSMDREHPKSDRIYRMYNRDTFSGELWAWGTTPKVLGPTLEKDYPEVEQAVRINDADFLFTVGDKKMNESGSFIDPDFLLVFDFPVLHGNSSTALEDPYNMVVTEDFAKKLFGTEMAVGQTVKIDSTDIFTVTAVLESLPNNTRFQSDYFVSWAYMKKLGWDDEYWGNNSVENYVLLSENASHEAFNEKVVNVTKEHTNGENTADVFSYPLSQIHLYGKSENGQLVGGSIVTVRMFGFIALFILIIACINFMNLSTARSEKRAKEVGLRKVVGASKSSLIAQFIGESTLIALIAGVFALLFVQLALPSFNTLIGKQLYLPYKDLIFWIQLIGFILLTGILAGSYPAFFLSSFSPVNVLKGTFRSAASAVNPRKILVVLQFSFAIVLIVSTIIIQRQISHAQNRELGYNQDNLIYINMQGDIEKHYDAIKQSLLNSGSTVALTKSMSPITQRYSDGWGYSWEGSTPEDEKLDFVRFSSDADFMKVMGTNLVEGRDIDIYEFASDSTAILLNETAIRKMRLENPVGQIVHDGEDDYTVVGIIEDFIFESPYDPVNPLMVFGPASWYSYLHIRLNPNQPVVENLASIQGVFEEFNPNFPFEYHFADEQYAKKFDDTARTAKLSIVFTILTIVISCLGLFGLSTYMAANRLKEIGVRKVLGASVGSISLLLSKDFLKLVGIAFFLSIPVAWYIMDKWLQDYQYNVGIEWWVFVATGIVTMLIAVSTVGFQSIKAALTNPARTLKSE</sequence>
<evidence type="ECO:0000313" key="10">
    <source>
        <dbReference type="EMBL" id="TXD78966.1"/>
    </source>
</evidence>
<organism evidence="9 11">
    <name type="scientific">Algoriphagus ratkowskyi</name>
    <dbReference type="NCBI Taxonomy" id="57028"/>
    <lineage>
        <taxon>Bacteria</taxon>
        <taxon>Pseudomonadati</taxon>
        <taxon>Bacteroidota</taxon>
        <taxon>Cytophagia</taxon>
        <taxon>Cytophagales</taxon>
        <taxon>Cyclobacteriaceae</taxon>
        <taxon>Algoriphagus</taxon>
    </lineage>
</organism>
<dbReference type="Proteomes" id="UP000249115">
    <property type="component" value="Unassembled WGS sequence"/>
</dbReference>
<name>A0A2W7REZ9_9BACT</name>
<dbReference type="RefSeq" id="WP_086498501.1">
    <property type="nucleotide sequence ID" value="NZ_MSSV01000002.1"/>
</dbReference>
<reference evidence="9 11" key="1">
    <citation type="submission" date="2018-06" db="EMBL/GenBank/DDBJ databases">
        <title>Genomic Encyclopedia of Archaeal and Bacterial Type Strains, Phase II (KMG-II): from individual species to whole genera.</title>
        <authorList>
            <person name="Goeker M."/>
        </authorList>
    </citation>
    <scope>NUCLEOTIDE SEQUENCE [LARGE SCALE GENOMIC DNA]</scope>
    <source>
        <strain evidence="9 11">DSM 22686</strain>
    </source>
</reference>
<gene>
    <name evidence="10" type="ORF">ESW18_05465</name>
    <name evidence="9" type="ORF">LV84_01825</name>
</gene>
<feature type="transmembrane region" description="Helical" evidence="6">
    <location>
        <begin position="749"/>
        <end position="769"/>
    </location>
</feature>